<dbReference type="EMBL" id="SVNY01000001">
    <property type="protein sequence ID" value="MBE6832015.1"/>
    <property type="molecule type" value="Genomic_DNA"/>
</dbReference>
<comment type="caution">
    <text evidence="10">The sequence shown here is derived from an EMBL/GenBank/DDBJ whole genome shotgun (WGS) entry which is preliminary data.</text>
</comment>
<dbReference type="InterPro" id="IPR010140">
    <property type="entry name" value="Histidinol_P_phosphatase_HisJ"/>
</dbReference>
<keyword evidence="4 8" id="KW-0028">Amino-acid biosynthesis</keyword>
<dbReference type="Gene3D" id="3.20.20.140">
    <property type="entry name" value="Metal-dependent hydrolases"/>
    <property type="match status" value="1"/>
</dbReference>
<dbReference type="Pfam" id="PF02811">
    <property type="entry name" value="PHP"/>
    <property type="match status" value="1"/>
</dbReference>
<evidence type="ECO:0000256" key="6">
    <source>
        <dbReference type="ARBA" id="ARBA00023102"/>
    </source>
</evidence>
<evidence type="ECO:0000256" key="1">
    <source>
        <dbReference type="ARBA" id="ARBA00004970"/>
    </source>
</evidence>
<comment type="catalytic activity">
    <reaction evidence="7 8">
        <text>L-histidinol phosphate + H2O = L-histidinol + phosphate</text>
        <dbReference type="Rhea" id="RHEA:14465"/>
        <dbReference type="ChEBI" id="CHEBI:15377"/>
        <dbReference type="ChEBI" id="CHEBI:43474"/>
        <dbReference type="ChEBI" id="CHEBI:57699"/>
        <dbReference type="ChEBI" id="CHEBI:57980"/>
        <dbReference type="EC" id="3.1.3.15"/>
    </reaction>
</comment>
<reference evidence="10" key="1">
    <citation type="submission" date="2019-04" db="EMBL/GenBank/DDBJ databases">
        <title>Evolution of Biomass-Degrading Anaerobic Consortia Revealed by Metagenomics.</title>
        <authorList>
            <person name="Peng X."/>
        </authorList>
    </citation>
    <scope>NUCLEOTIDE SEQUENCE</scope>
    <source>
        <strain evidence="10">SIG551</strain>
    </source>
</reference>
<evidence type="ECO:0000256" key="8">
    <source>
        <dbReference type="RuleBase" id="RU366003"/>
    </source>
</evidence>
<accession>A0A928KU63</accession>
<feature type="domain" description="PHP" evidence="9">
    <location>
        <begin position="8"/>
        <end position="199"/>
    </location>
</feature>
<evidence type="ECO:0000256" key="7">
    <source>
        <dbReference type="ARBA" id="ARBA00049158"/>
    </source>
</evidence>
<keyword evidence="6 8" id="KW-0368">Histidine biosynthesis</keyword>
<keyword evidence="5 8" id="KW-0378">Hydrolase</keyword>
<sequence length="271" mass="30937">MKYRYCSDCHLHSDCSRDAEDPAMMMCEAAQRQGLYAVALTDHCECNDYYKEEYDRSSRQSYFEAKKAAAVFQGRLRVYAGVELGQPLQDEKAAQDVLTTCGFDFVLASLHNLAGMEDFYFLDYDHLDVDALLTRYFYEILEMVRWNGFDSLAHLTYPYRYIVGDKGIPARLYPDHREIVDEILSLLARNHKALELNTSGLRQKLGQTLPPAEVLRRFRQLGGKYVTVGSDAHRWGDIGAGVETGLSLLLQAGFDRFTIYVGREPVMLPIE</sequence>
<evidence type="ECO:0000256" key="3">
    <source>
        <dbReference type="ARBA" id="ARBA00013085"/>
    </source>
</evidence>
<dbReference type="NCBIfam" id="TIGR01856">
    <property type="entry name" value="hisJ_fam"/>
    <property type="match status" value="1"/>
</dbReference>
<dbReference type="EC" id="3.1.3.15" evidence="3 8"/>
<dbReference type="InterPro" id="IPR016195">
    <property type="entry name" value="Pol/histidinol_Pase-like"/>
</dbReference>
<evidence type="ECO:0000313" key="11">
    <source>
        <dbReference type="Proteomes" id="UP000754750"/>
    </source>
</evidence>
<organism evidence="10 11">
    <name type="scientific">Faecalispora sporosphaeroides</name>
    <dbReference type="NCBI Taxonomy" id="1549"/>
    <lineage>
        <taxon>Bacteria</taxon>
        <taxon>Bacillati</taxon>
        <taxon>Bacillota</taxon>
        <taxon>Clostridia</taxon>
        <taxon>Eubacteriales</taxon>
        <taxon>Oscillospiraceae</taxon>
        <taxon>Faecalispora</taxon>
    </lineage>
</organism>
<dbReference type="GO" id="GO:0000105">
    <property type="term" value="P:L-histidine biosynthetic process"/>
    <property type="evidence" value="ECO:0007669"/>
    <property type="project" value="UniProtKB-UniRule"/>
</dbReference>
<gene>
    <name evidence="10" type="ORF">E7512_00255</name>
</gene>
<proteinExistence type="inferred from homology"/>
<evidence type="ECO:0000256" key="2">
    <source>
        <dbReference type="ARBA" id="ARBA00009152"/>
    </source>
</evidence>
<dbReference type="AlphaFoldDB" id="A0A928KU63"/>
<protein>
    <recommendedName>
        <fullName evidence="3 8">Histidinol-phosphatase</fullName>
        <shortName evidence="8">HolPase</shortName>
        <ecNumber evidence="3 8">3.1.3.15</ecNumber>
    </recommendedName>
</protein>
<dbReference type="Proteomes" id="UP000754750">
    <property type="component" value="Unassembled WGS sequence"/>
</dbReference>
<dbReference type="InterPro" id="IPR004013">
    <property type="entry name" value="PHP_dom"/>
</dbReference>
<comment type="similarity">
    <text evidence="2 8">Belongs to the PHP hydrolase family. HisK subfamily.</text>
</comment>
<dbReference type="RefSeq" id="WP_027103924.1">
    <property type="nucleotide sequence ID" value="NZ_JBKWRC010000001.1"/>
</dbReference>
<dbReference type="GO" id="GO:0004401">
    <property type="term" value="F:histidinol-phosphatase activity"/>
    <property type="evidence" value="ECO:0007669"/>
    <property type="project" value="UniProtKB-UniRule"/>
</dbReference>
<evidence type="ECO:0000313" key="10">
    <source>
        <dbReference type="EMBL" id="MBE6832015.1"/>
    </source>
</evidence>
<evidence type="ECO:0000256" key="5">
    <source>
        <dbReference type="ARBA" id="ARBA00022801"/>
    </source>
</evidence>
<name>A0A928KU63_9FIRM</name>
<dbReference type="GO" id="GO:0005737">
    <property type="term" value="C:cytoplasm"/>
    <property type="evidence" value="ECO:0007669"/>
    <property type="project" value="TreeGrafter"/>
</dbReference>
<dbReference type="SUPFAM" id="SSF89550">
    <property type="entry name" value="PHP domain-like"/>
    <property type="match status" value="1"/>
</dbReference>
<evidence type="ECO:0000259" key="9">
    <source>
        <dbReference type="Pfam" id="PF02811"/>
    </source>
</evidence>
<evidence type="ECO:0000256" key="4">
    <source>
        <dbReference type="ARBA" id="ARBA00022605"/>
    </source>
</evidence>
<dbReference type="PANTHER" id="PTHR21039">
    <property type="entry name" value="HISTIDINOL PHOSPHATASE-RELATED"/>
    <property type="match status" value="1"/>
</dbReference>
<dbReference type="PANTHER" id="PTHR21039:SF0">
    <property type="entry name" value="HISTIDINOL-PHOSPHATASE"/>
    <property type="match status" value="1"/>
</dbReference>
<comment type="pathway">
    <text evidence="1 8">Amino-acid biosynthesis; L-histidine biosynthesis; L-histidine from 5-phospho-alpha-D-ribose 1-diphosphate: step 8/9.</text>
</comment>